<sequence>MRNLRLSFLLHVPRCLTHDQIRGQGKTHHALATLGVAITATTPPSRAIRAAAVAVGHQGRQLRFHLPTRADPAEKAMDPNAQPLARASNGDQVVGRRSGPIPIKVEAGDAPASPSEGVAPIALSDLVEPRPLVVVVEAAPPGPKDPRLLQAASDAVADVAAVVVAFVVLFFEGVRPQVRADPVRRAFEVPPRSLPRFRVVGGGHELVPHR</sequence>
<evidence type="ECO:0000313" key="1">
    <source>
        <dbReference type="EMBL" id="KAK8037734.1"/>
    </source>
</evidence>
<dbReference type="EMBL" id="JAQQWI010000002">
    <property type="protein sequence ID" value="KAK8037734.1"/>
    <property type="molecule type" value="Genomic_DNA"/>
</dbReference>
<comment type="caution">
    <text evidence="1">The sequence shown here is derived from an EMBL/GenBank/DDBJ whole genome shotgun (WGS) entry which is preliminary data.</text>
</comment>
<evidence type="ECO:0000313" key="2">
    <source>
        <dbReference type="Proteomes" id="UP001396898"/>
    </source>
</evidence>
<organism evidence="1 2">
    <name type="scientific">Apiospora marii</name>
    <dbReference type="NCBI Taxonomy" id="335849"/>
    <lineage>
        <taxon>Eukaryota</taxon>
        <taxon>Fungi</taxon>
        <taxon>Dikarya</taxon>
        <taxon>Ascomycota</taxon>
        <taxon>Pezizomycotina</taxon>
        <taxon>Sordariomycetes</taxon>
        <taxon>Xylariomycetidae</taxon>
        <taxon>Amphisphaeriales</taxon>
        <taxon>Apiosporaceae</taxon>
        <taxon>Apiospora</taxon>
    </lineage>
</organism>
<name>A0ABR1STV3_9PEZI</name>
<protein>
    <submittedName>
        <fullName evidence="1">Uncharacterized protein</fullName>
    </submittedName>
</protein>
<dbReference type="Proteomes" id="UP001396898">
    <property type="component" value="Unassembled WGS sequence"/>
</dbReference>
<gene>
    <name evidence="1" type="ORF">PG991_001080</name>
</gene>
<accession>A0ABR1STV3</accession>
<keyword evidence="2" id="KW-1185">Reference proteome</keyword>
<reference evidence="1 2" key="1">
    <citation type="submission" date="2023-01" db="EMBL/GenBank/DDBJ databases">
        <title>Analysis of 21 Apiospora genomes using comparative genomics revels a genus with tremendous synthesis potential of carbohydrate active enzymes and secondary metabolites.</title>
        <authorList>
            <person name="Sorensen T."/>
        </authorList>
    </citation>
    <scope>NUCLEOTIDE SEQUENCE [LARGE SCALE GENOMIC DNA]</scope>
    <source>
        <strain evidence="1 2">CBS 20057</strain>
    </source>
</reference>
<proteinExistence type="predicted"/>